<dbReference type="STRING" id="93684.SAMN05421853_11776"/>
<keyword evidence="3" id="KW-1185">Reference proteome</keyword>
<organism evidence="2 3">
    <name type="scientific">Roseivivax halotolerans</name>
    <dbReference type="NCBI Taxonomy" id="93684"/>
    <lineage>
        <taxon>Bacteria</taxon>
        <taxon>Pseudomonadati</taxon>
        <taxon>Pseudomonadota</taxon>
        <taxon>Alphaproteobacteria</taxon>
        <taxon>Rhodobacterales</taxon>
        <taxon>Roseobacteraceae</taxon>
        <taxon>Roseivivax</taxon>
    </lineage>
</organism>
<sequence>MHSLDLEMPEQTPKELTKSAFAKRHGLTNGRISQMISQGMPTLPNGRVDVEAADAWISAHVNRRSSSAKQEAATIAKVKQEREEAQRDLLRLQLAEKERRLIDRKGVELALFERARAERDAHLAWIARLAPKLASELDIDLSKLFAVLDREMRLHLEELADTPLGDLAHDT</sequence>
<protein>
    <recommendedName>
        <fullName evidence="4">Phage DNA packaging protein, Nu1 subunit of terminase</fullName>
    </recommendedName>
</protein>
<proteinExistence type="predicted"/>
<gene>
    <name evidence="2" type="ORF">SAMN05421853_11776</name>
</gene>
<reference evidence="3" key="1">
    <citation type="submission" date="2016-10" db="EMBL/GenBank/DDBJ databases">
        <authorList>
            <person name="Varghese N."/>
            <person name="Submissions S."/>
        </authorList>
    </citation>
    <scope>NUCLEOTIDE SEQUENCE [LARGE SCALE GENOMIC DNA]</scope>
    <source>
        <strain evidence="3">JCM 10271</strain>
    </source>
</reference>
<dbReference type="Proteomes" id="UP000243106">
    <property type="component" value="Unassembled WGS sequence"/>
</dbReference>
<name>A0A1I6ADD9_9RHOB</name>
<accession>A0A1I6ADD9</accession>
<dbReference type="RefSeq" id="WP_139218737.1">
    <property type="nucleotide sequence ID" value="NZ_FOXV01000017.1"/>
</dbReference>
<evidence type="ECO:0008006" key="4">
    <source>
        <dbReference type="Google" id="ProtNLM"/>
    </source>
</evidence>
<dbReference type="AlphaFoldDB" id="A0A1I6ADD9"/>
<dbReference type="EMBL" id="FOXV01000017">
    <property type="protein sequence ID" value="SFQ66630.1"/>
    <property type="molecule type" value="Genomic_DNA"/>
</dbReference>
<keyword evidence="1" id="KW-0175">Coiled coil</keyword>
<evidence type="ECO:0000256" key="1">
    <source>
        <dbReference type="SAM" id="Coils"/>
    </source>
</evidence>
<evidence type="ECO:0000313" key="2">
    <source>
        <dbReference type="EMBL" id="SFQ66630.1"/>
    </source>
</evidence>
<evidence type="ECO:0000313" key="3">
    <source>
        <dbReference type="Proteomes" id="UP000243106"/>
    </source>
</evidence>
<feature type="coiled-coil region" evidence="1">
    <location>
        <begin position="68"/>
        <end position="100"/>
    </location>
</feature>